<sequence length="167" mass="18227">MTGELTNGWDDAGHMQVLTFDMQGETFAIEAGLVREILDRIPETVVPGASAMVGSLVNFRGRVIPLADLHKAFGFEPAGVTADSRIIVIEIEMDGEATLVGLKADKVHEVTVLEKAAAETAPRVGMRWRQDFIRCLAKRSGDFIVVPELERIFATGRSTDTSAFTQH</sequence>
<comment type="caution">
    <text evidence="2">The sequence shown here is derived from an EMBL/GenBank/DDBJ whole genome shotgun (WGS) entry which is preliminary data.</text>
</comment>
<organism evidence="2 3">
    <name type="scientific">Rhizomicrobium electricum</name>
    <dbReference type="NCBI Taxonomy" id="480070"/>
    <lineage>
        <taxon>Bacteria</taxon>
        <taxon>Pseudomonadati</taxon>
        <taxon>Pseudomonadota</taxon>
        <taxon>Alphaproteobacteria</taxon>
        <taxon>Micropepsales</taxon>
        <taxon>Micropepsaceae</taxon>
        <taxon>Rhizomicrobium</taxon>
    </lineage>
</organism>
<dbReference type="Gene3D" id="2.30.30.40">
    <property type="entry name" value="SH3 Domains"/>
    <property type="match status" value="1"/>
</dbReference>
<dbReference type="PANTHER" id="PTHR22617:SF23">
    <property type="entry name" value="CHEMOTAXIS PROTEIN CHEW"/>
    <property type="match status" value="1"/>
</dbReference>
<reference evidence="2 3" key="1">
    <citation type="journal article" date="2019" name="Int. J. Syst. Evol. Microbiol.">
        <title>The Global Catalogue of Microorganisms (GCM) 10K type strain sequencing project: providing services to taxonomists for standard genome sequencing and annotation.</title>
        <authorList>
            <consortium name="The Broad Institute Genomics Platform"/>
            <consortium name="The Broad Institute Genome Sequencing Center for Infectious Disease"/>
            <person name="Wu L."/>
            <person name="Ma J."/>
        </authorList>
    </citation>
    <scope>NUCLEOTIDE SEQUENCE [LARGE SCALE GENOMIC DNA]</scope>
    <source>
        <strain evidence="2 3">JCM 15089</strain>
    </source>
</reference>
<dbReference type="SMART" id="SM00260">
    <property type="entry name" value="CheW"/>
    <property type="match status" value="1"/>
</dbReference>
<dbReference type="RefSeq" id="WP_166937005.1">
    <property type="nucleotide sequence ID" value="NZ_BAAADD010000008.1"/>
</dbReference>
<dbReference type="PANTHER" id="PTHR22617">
    <property type="entry name" value="CHEMOTAXIS SENSOR HISTIDINE KINASE-RELATED"/>
    <property type="match status" value="1"/>
</dbReference>
<gene>
    <name evidence="2" type="ORF">GCM10008942_31470</name>
</gene>
<feature type="domain" description="CheW-like" evidence="1">
    <location>
        <begin position="14"/>
        <end position="158"/>
    </location>
</feature>
<dbReference type="InterPro" id="IPR036061">
    <property type="entry name" value="CheW-like_dom_sf"/>
</dbReference>
<evidence type="ECO:0000313" key="2">
    <source>
        <dbReference type="EMBL" id="GAA0580276.1"/>
    </source>
</evidence>
<accession>A0ABN1F1X4</accession>
<dbReference type="PROSITE" id="PS50851">
    <property type="entry name" value="CHEW"/>
    <property type="match status" value="1"/>
</dbReference>
<protein>
    <submittedName>
        <fullName evidence="2">Chemotaxis protein CheW</fullName>
    </submittedName>
</protein>
<dbReference type="Gene3D" id="2.40.50.180">
    <property type="entry name" value="CheA-289, Domain 4"/>
    <property type="match status" value="1"/>
</dbReference>
<evidence type="ECO:0000259" key="1">
    <source>
        <dbReference type="PROSITE" id="PS50851"/>
    </source>
</evidence>
<dbReference type="EMBL" id="BAAADD010000008">
    <property type="protein sequence ID" value="GAA0580276.1"/>
    <property type="molecule type" value="Genomic_DNA"/>
</dbReference>
<proteinExistence type="predicted"/>
<dbReference type="Proteomes" id="UP001499951">
    <property type="component" value="Unassembled WGS sequence"/>
</dbReference>
<dbReference type="SUPFAM" id="SSF50341">
    <property type="entry name" value="CheW-like"/>
    <property type="match status" value="1"/>
</dbReference>
<keyword evidence="3" id="KW-1185">Reference proteome</keyword>
<dbReference type="InterPro" id="IPR002545">
    <property type="entry name" value="CheW-lke_dom"/>
</dbReference>
<dbReference type="InterPro" id="IPR039315">
    <property type="entry name" value="CheW"/>
</dbReference>
<dbReference type="Pfam" id="PF01584">
    <property type="entry name" value="CheW"/>
    <property type="match status" value="1"/>
</dbReference>
<name>A0ABN1F1X4_9PROT</name>
<evidence type="ECO:0000313" key="3">
    <source>
        <dbReference type="Proteomes" id="UP001499951"/>
    </source>
</evidence>